<accession>Q54J45</accession>
<dbReference type="OMA" id="RINDSPT"/>
<keyword evidence="1" id="KW-0472">Membrane</keyword>
<dbReference type="Pfam" id="PF23033">
    <property type="entry name" value="DUF7034"/>
    <property type="match status" value="1"/>
</dbReference>
<sequence>MLFNLFVLLYYDEPLPENFVADSIGNCKVKYSLFIKSDVPIKSIETSPSATNPFGELNKLNTTFSFQIISNLDSPNFTLTVIIIDNNLKEFRDSRIVYCVKLNNYGPTTEYLLQTKKNKSKLFLNGVISKSSNTGKVSGPLIVVEYISNTPPLLESLYPNPFDLLIKPLGNKKTSILYEILFFTSAPNYFFDQLEIFYAWGSFKIEQAPSTNPQIIFSQISIFPTVQPSASAIGLFSLKFNDSSQERTIRIISVNSYVYPAFNDGLNVTYLCYFNEKGKSDINLSYGIQSKPIFSGTVNIQAEDYSQGKEMLLLFNDQLMNITPTAFTVVLSGVPLLPQYPIKLTYPSGFERQLWLNQNPFSLKNGFRKDSIDTYEIVFTAKLSKYSRGSHILKYNSTNYLTFEATPKPELIVDSSPPDIIMVRSFNIGRMKIDIQISIIDDISGFSAFVCLDTNEIIFDYKNLKIGGTINNGVYSFIYDYGFTPVCKKSAFLDFAGNALVQNQSFVDLIVSNGMFNYFSIDLPITKPKTLSDFDQFYFAFNNINLTNQGFYNTLFFKFKDNDNDPDYCIKFRLAISEGWPNPVDSFSTWDYNLQMYRVDFFLPSNLLNMDILYYIYLGLDYETQYSTSHFQSWVSSNNATLSVYSNNGDIMPPMVHYLDWLITDMLNYSIQRNLIWMFNIEDQYNGFDMGELTIMGSVDFIPWNFKFSSNNKNPLSDYYNFTISIPQNSRTQTYYITHLKLVDKNGIFSEYNISKPQVFPNVDPLIKMPSRSFKVLGDDDNPISSTLPTLVDFIITPSLIDVGGSDISRNVIFTIKTQDVVGIRQDVKPTIYLGDTYLNYIPVPVTSDGVLDPITGVTTFTVSTTIPYGFGYPEGILLNVFGIKSSHSTFQGYSSFDLRDAFFSYSITTSTFSVGTKLLSYSPISNKGGQFTIFGRSLDAIENPSYYITLNSQTNVSKIIPDIQFISISSSAVIITAVPSNSSFSVFLVDSSSNNIIDSIIINPYYDYWVSNPIKPTETPIVLPTNPPQKCGGNPQCGGESKGKCVNGVGCVCISPWIGSECQSRIITIPPPIIDPKNPNQNLTLNSTGTNEFTLVSLVSLVSLRELNFKNELVRSFRFDKWKLISNTTTDSNYITDVIDPKNNNTICSVNVSTTWYQTKTDIEFAGQKLTMNPSTLKYNINITSFPFTYGLNTLQLVMSATAQSTSQQDDQCSSNEFGDTTSNDNSNYLQLSVNQHSLYGRFIKRGIVDNNIKSIGNEILKDLSSENSYYISQSYIGINIPFYKESVQLDPDFSVLLDQRSASSICNNKGNKLSKGAIIGISIGCAAFTVVAVTLLVILLKNKYFFKSIQLKAIELVETKNK</sequence>
<dbReference type="Pfam" id="PF25820">
    <property type="entry name" value="DUF7949"/>
    <property type="match status" value="1"/>
</dbReference>
<feature type="transmembrane region" description="Helical" evidence="1">
    <location>
        <begin position="1319"/>
        <end position="1342"/>
    </location>
</feature>
<dbReference type="AlphaFoldDB" id="Q54J45"/>
<dbReference type="PhylomeDB" id="Q54J45"/>
<dbReference type="EMBL" id="AAFI02000109">
    <property type="protein sequence ID" value="EAL63301.1"/>
    <property type="molecule type" value="Genomic_DNA"/>
</dbReference>
<dbReference type="VEuPathDB" id="AmoebaDB:DDB_G0288317"/>
<evidence type="ECO:0000256" key="1">
    <source>
        <dbReference type="SAM" id="Phobius"/>
    </source>
</evidence>
<comment type="caution">
    <text evidence="4">The sequence shown here is derived from an EMBL/GenBank/DDBJ whole genome shotgun (WGS) entry which is preliminary data.</text>
</comment>
<dbReference type="InterPro" id="IPR000742">
    <property type="entry name" value="EGF"/>
</dbReference>
<dbReference type="PROSITE" id="PS00022">
    <property type="entry name" value="EGF_1"/>
    <property type="match status" value="1"/>
</dbReference>
<dbReference type="PANTHER" id="PTHR31378">
    <property type="entry name" value="EGF-LIKE DOMAIN-CONTAINING PROTEIN-RELATED-RELATED"/>
    <property type="match status" value="1"/>
</dbReference>
<proteinExistence type="predicted"/>
<keyword evidence="1" id="KW-0812">Transmembrane</keyword>
<dbReference type="InterPro" id="IPR056645">
    <property type="entry name" value="DUF7743"/>
</dbReference>
<protein>
    <recommendedName>
        <fullName evidence="2 3">EGF-like domain-containing protein</fullName>
    </recommendedName>
</protein>
<reference evidence="4 5" key="1">
    <citation type="journal article" date="2005" name="Nature">
        <title>The genome of the social amoeba Dictyostelium discoideum.</title>
        <authorList>
            <consortium name="The Dictyostelium discoideum Sequencing Consortium"/>
            <person name="Eichinger L."/>
            <person name="Pachebat J.A."/>
            <person name="Glockner G."/>
            <person name="Rajandream M.A."/>
            <person name="Sucgang R."/>
            <person name="Berriman M."/>
            <person name="Song J."/>
            <person name="Olsen R."/>
            <person name="Szafranski K."/>
            <person name="Xu Q."/>
            <person name="Tunggal B."/>
            <person name="Kummerfeld S."/>
            <person name="Madera M."/>
            <person name="Konfortov B.A."/>
            <person name="Rivero F."/>
            <person name="Bankier A.T."/>
            <person name="Lehmann R."/>
            <person name="Hamlin N."/>
            <person name="Davies R."/>
            <person name="Gaudet P."/>
            <person name="Fey P."/>
            <person name="Pilcher K."/>
            <person name="Chen G."/>
            <person name="Saunders D."/>
            <person name="Sodergren E."/>
            <person name="Davis P."/>
            <person name="Kerhornou A."/>
            <person name="Nie X."/>
            <person name="Hall N."/>
            <person name="Anjard C."/>
            <person name="Hemphill L."/>
            <person name="Bason N."/>
            <person name="Farbrother P."/>
            <person name="Desany B."/>
            <person name="Just E."/>
            <person name="Morio T."/>
            <person name="Rost R."/>
            <person name="Churcher C."/>
            <person name="Cooper J."/>
            <person name="Haydock S."/>
            <person name="van Driessche N."/>
            <person name="Cronin A."/>
            <person name="Goodhead I."/>
            <person name="Muzny D."/>
            <person name="Mourier T."/>
            <person name="Pain A."/>
            <person name="Lu M."/>
            <person name="Harper D."/>
            <person name="Lindsay R."/>
            <person name="Hauser H."/>
            <person name="James K."/>
            <person name="Quiles M."/>
            <person name="Madan Babu M."/>
            <person name="Saito T."/>
            <person name="Buchrieser C."/>
            <person name="Wardroper A."/>
            <person name="Felder M."/>
            <person name="Thangavelu M."/>
            <person name="Johnson D."/>
            <person name="Knights A."/>
            <person name="Loulseged H."/>
            <person name="Mungall K."/>
            <person name="Oliver K."/>
            <person name="Price C."/>
            <person name="Quail M.A."/>
            <person name="Urushihara H."/>
            <person name="Hernandez J."/>
            <person name="Rabbinowitsch E."/>
            <person name="Steffen D."/>
            <person name="Sanders M."/>
            <person name="Ma J."/>
            <person name="Kohara Y."/>
            <person name="Sharp S."/>
            <person name="Simmonds M."/>
            <person name="Spiegler S."/>
            <person name="Tivey A."/>
            <person name="Sugano S."/>
            <person name="White B."/>
            <person name="Walker D."/>
            <person name="Woodward J."/>
            <person name="Winckler T."/>
            <person name="Tanaka Y."/>
            <person name="Shaulsky G."/>
            <person name="Schleicher M."/>
            <person name="Weinstock G."/>
            <person name="Rosenthal A."/>
            <person name="Cox E.C."/>
            <person name="Chisholm R.L."/>
            <person name="Gibbs R."/>
            <person name="Loomis W.F."/>
            <person name="Platzer M."/>
            <person name="Kay R.R."/>
            <person name="Williams J."/>
            <person name="Dear P.H."/>
            <person name="Noegel A.A."/>
            <person name="Barrell B."/>
            <person name="Kuspa A."/>
        </authorList>
    </citation>
    <scope>NUCLEOTIDE SEQUENCE [LARGE SCALE GENOMIC DNA]</scope>
    <source>
        <strain evidence="4 5">AX4</strain>
    </source>
</reference>
<organism evidence="4 5">
    <name type="scientific">Dictyostelium discoideum</name>
    <name type="common">Social amoeba</name>
    <dbReference type="NCBI Taxonomy" id="44689"/>
    <lineage>
        <taxon>Eukaryota</taxon>
        <taxon>Amoebozoa</taxon>
        <taxon>Evosea</taxon>
        <taxon>Eumycetozoa</taxon>
        <taxon>Dictyostelia</taxon>
        <taxon>Dictyosteliales</taxon>
        <taxon>Dictyosteliaceae</taxon>
        <taxon>Dictyostelium</taxon>
    </lineage>
</organism>
<keyword evidence="1" id="KW-1133">Transmembrane helix</keyword>
<gene>
    <name evidence="4" type="ORF">DDB_G0288317</name>
</gene>
<evidence type="ECO:0000313" key="5">
    <source>
        <dbReference type="Proteomes" id="UP000002195"/>
    </source>
</evidence>
<dbReference type="KEGG" id="ddi:DDB_G0288317"/>
<evidence type="ECO:0000259" key="3">
    <source>
        <dbReference type="PROSITE" id="PS01186"/>
    </source>
</evidence>
<dbReference type="FunCoup" id="Q54J45">
    <property type="interactions" value="141"/>
</dbReference>
<dbReference type="SMR" id="Q54J45"/>
<dbReference type="PANTHER" id="PTHR31378:SF47">
    <property type="entry name" value="EGF-LIKE DOMAIN-CONTAINING PROTEIN-RELATED"/>
    <property type="match status" value="1"/>
</dbReference>
<dbReference type="dictyBase" id="DDB_G0288317"/>
<dbReference type="InterPro" id="IPR055463">
    <property type="entry name" value="DUF7035"/>
</dbReference>
<evidence type="ECO:0000259" key="2">
    <source>
        <dbReference type="PROSITE" id="PS00022"/>
    </source>
</evidence>
<dbReference type="Pfam" id="PF22933">
    <property type="entry name" value="ComC_SSD"/>
    <property type="match status" value="1"/>
</dbReference>
<dbReference type="PaxDb" id="44689-DDB0219332"/>
<dbReference type="GeneID" id="8626559"/>
<dbReference type="RefSeq" id="XP_636802.1">
    <property type="nucleotide sequence ID" value="XM_631710.1"/>
</dbReference>
<dbReference type="InterPro" id="IPR057709">
    <property type="entry name" value="DUF7949"/>
</dbReference>
<dbReference type="Pfam" id="PF24893">
    <property type="entry name" value="DUF7743"/>
    <property type="match status" value="1"/>
</dbReference>
<dbReference type="InterPro" id="IPR054484">
    <property type="entry name" value="ComC_SSD"/>
</dbReference>
<dbReference type="InterPro" id="IPR055462">
    <property type="entry name" value="DUF7034"/>
</dbReference>
<evidence type="ECO:0000313" key="4">
    <source>
        <dbReference type="EMBL" id="EAL63301.1"/>
    </source>
</evidence>
<name>Q54J45_DICDI</name>
<dbReference type="PROSITE" id="PS01186">
    <property type="entry name" value="EGF_2"/>
    <property type="match status" value="1"/>
</dbReference>
<dbReference type="InParanoid" id="Q54J45"/>
<keyword evidence="5" id="KW-1185">Reference proteome</keyword>
<dbReference type="HOGENOM" id="CLU_004923_0_0_1"/>
<dbReference type="Pfam" id="PF23034">
    <property type="entry name" value="DUF7035"/>
    <property type="match status" value="1"/>
</dbReference>
<feature type="domain" description="EGF-like" evidence="2 3">
    <location>
        <begin position="1052"/>
        <end position="1063"/>
    </location>
</feature>
<dbReference type="Proteomes" id="UP000002195">
    <property type="component" value="Unassembled WGS sequence"/>
</dbReference>